<reference evidence="9 12" key="1">
    <citation type="submission" date="2016-10" db="EMBL/GenBank/DDBJ databases">
        <authorList>
            <person name="de Groot N.N."/>
        </authorList>
    </citation>
    <scope>NUCLEOTIDE SEQUENCE [LARGE SCALE GENOMIC DNA]</scope>
    <source>
        <strain evidence="12">BP1-145</strain>
        <strain evidence="9">BP1-148</strain>
    </source>
</reference>
<dbReference type="OrthoDB" id="9810103at2"/>
<evidence type="ECO:0000256" key="8">
    <source>
        <dbReference type="SAM" id="Phobius"/>
    </source>
</evidence>
<name>A0A1H0HD90_9BACT</name>
<evidence type="ECO:0000256" key="4">
    <source>
        <dbReference type="ARBA" id="ARBA00022692"/>
    </source>
</evidence>
<dbReference type="EMBL" id="FNCQ01000008">
    <property type="protein sequence ID" value="SDG73074.1"/>
    <property type="molecule type" value="Genomic_DNA"/>
</dbReference>
<dbReference type="AlphaFoldDB" id="A0A1H0HD90"/>
<reference evidence="10 11" key="2">
    <citation type="submission" date="2016-10" db="EMBL/GenBank/DDBJ databases">
        <authorList>
            <person name="Varghese N."/>
            <person name="Submissions S."/>
        </authorList>
    </citation>
    <scope>NUCLEOTIDE SEQUENCE</scope>
    <source>
        <strain evidence="10">BP1-145</strain>
        <strain evidence="11">BP1-148</strain>
    </source>
</reference>
<evidence type="ECO:0000256" key="7">
    <source>
        <dbReference type="RuleBase" id="RU003879"/>
    </source>
</evidence>
<dbReference type="EMBL" id="FNIW01000011">
    <property type="protein sequence ID" value="SDO16821.1"/>
    <property type="molecule type" value="Genomic_DNA"/>
</dbReference>
<evidence type="ECO:0000256" key="6">
    <source>
        <dbReference type="ARBA" id="ARBA00023136"/>
    </source>
</evidence>
<feature type="transmembrane region" description="Helical" evidence="8">
    <location>
        <begin position="20"/>
        <end position="38"/>
    </location>
</feature>
<evidence type="ECO:0000256" key="2">
    <source>
        <dbReference type="ARBA" id="ARBA00005811"/>
    </source>
</evidence>
<comment type="subcellular location">
    <subcellularLocation>
        <location evidence="1">Cell membrane</location>
        <topology evidence="1">Single-pass membrane protein</topology>
    </subcellularLocation>
    <subcellularLocation>
        <location evidence="7">Cell membrane</location>
        <topology evidence="7">Single-pass type II membrane protein</topology>
    </subcellularLocation>
</comment>
<keyword evidence="7" id="KW-0653">Protein transport</keyword>
<evidence type="ECO:0000256" key="1">
    <source>
        <dbReference type="ARBA" id="ARBA00004162"/>
    </source>
</evidence>
<dbReference type="Pfam" id="PF02472">
    <property type="entry name" value="ExbD"/>
    <property type="match status" value="1"/>
</dbReference>
<evidence type="ECO:0000313" key="11">
    <source>
        <dbReference type="Proteomes" id="UP000198779"/>
    </source>
</evidence>
<sequence>MKRGVFRRKKHEMPGLNTAALPDLIFTVLFFFMIVTHMRDVDLQVRYDVPKGTEVRKLTHKSSVSTIYVGRVPGQPADSFYIQLNNKLATMSDIKAFVETEKAQMNSEDQPRMTVSIKADRDVPFGMIAQIKEALQQSFALKINYSAVEKTNKN</sequence>
<keyword evidence="11" id="KW-1185">Reference proteome</keyword>
<dbReference type="STRING" id="645274.SAMN04487901_10896"/>
<dbReference type="Proteomes" id="UP000198779">
    <property type="component" value="Unassembled WGS sequence"/>
</dbReference>
<dbReference type="InterPro" id="IPR003400">
    <property type="entry name" value="ExbD"/>
</dbReference>
<dbReference type="GO" id="GO:0005886">
    <property type="term" value="C:plasma membrane"/>
    <property type="evidence" value="ECO:0007669"/>
    <property type="project" value="UniProtKB-SubCell"/>
</dbReference>
<keyword evidence="3" id="KW-1003">Cell membrane</keyword>
<proteinExistence type="inferred from homology"/>
<evidence type="ECO:0000313" key="9">
    <source>
        <dbReference type="EMBL" id="SDG73074.1"/>
    </source>
</evidence>
<keyword evidence="7" id="KW-0813">Transport</keyword>
<dbReference type="GO" id="GO:0022857">
    <property type="term" value="F:transmembrane transporter activity"/>
    <property type="evidence" value="ECO:0007669"/>
    <property type="project" value="InterPro"/>
</dbReference>
<evidence type="ECO:0000256" key="3">
    <source>
        <dbReference type="ARBA" id="ARBA00022475"/>
    </source>
</evidence>
<dbReference type="RefSeq" id="WP_091817430.1">
    <property type="nucleotide sequence ID" value="NZ_CP091791.1"/>
</dbReference>
<keyword evidence="5 8" id="KW-1133">Transmembrane helix</keyword>
<keyword evidence="6 8" id="KW-0472">Membrane</keyword>
<evidence type="ECO:0000313" key="10">
    <source>
        <dbReference type="EMBL" id="SDO16821.1"/>
    </source>
</evidence>
<accession>A0A1G7WME4</accession>
<evidence type="ECO:0000313" key="12">
    <source>
        <dbReference type="Proteomes" id="UP000199134"/>
    </source>
</evidence>
<accession>A0A1H0HD90</accession>
<dbReference type="Proteomes" id="UP000199134">
    <property type="component" value="Unassembled WGS sequence"/>
</dbReference>
<protein>
    <submittedName>
        <fullName evidence="10">Biopolymer transport protein ExbD</fullName>
    </submittedName>
</protein>
<comment type="similarity">
    <text evidence="2 7">Belongs to the ExbD/TolR family.</text>
</comment>
<keyword evidence="4 7" id="KW-0812">Transmembrane</keyword>
<organism evidence="10 12">
    <name type="scientific">Prevotella communis</name>
    <dbReference type="NCBI Taxonomy" id="2913614"/>
    <lineage>
        <taxon>Bacteria</taxon>
        <taxon>Pseudomonadati</taxon>
        <taxon>Bacteroidota</taxon>
        <taxon>Bacteroidia</taxon>
        <taxon>Bacteroidales</taxon>
        <taxon>Prevotellaceae</taxon>
        <taxon>Prevotella</taxon>
    </lineage>
</organism>
<gene>
    <name evidence="10" type="ORF">SAMN04487900_11133</name>
    <name evidence="9" type="ORF">SAMN04487901_10896</name>
</gene>
<evidence type="ECO:0000256" key="5">
    <source>
        <dbReference type="ARBA" id="ARBA00022989"/>
    </source>
</evidence>
<dbReference type="GO" id="GO:0015031">
    <property type="term" value="P:protein transport"/>
    <property type="evidence" value="ECO:0007669"/>
    <property type="project" value="UniProtKB-KW"/>
</dbReference>